<dbReference type="GO" id="GO:0008757">
    <property type="term" value="F:S-adenosylmethionine-dependent methyltransferase activity"/>
    <property type="evidence" value="ECO:0007669"/>
    <property type="project" value="TreeGrafter"/>
</dbReference>
<evidence type="ECO:0000256" key="5">
    <source>
        <dbReference type="ARBA" id="ARBA00022723"/>
    </source>
</evidence>
<evidence type="ECO:0000256" key="7">
    <source>
        <dbReference type="SAM" id="Phobius"/>
    </source>
</evidence>
<dbReference type="SUPFAM" id="SSF53335">
    <property type="entry name" value="S-adenosyl-L-methionine-dependent methyltransferases"/>
    <property type="match status" value="1"/>
</dbReference>
<feature type="non-terminal residue" evidence="8">
    <location>
        <position position="1"/>
    </location>
</feature>
<dbReference type="PANTHER" id="PTHR10509:SF34">
    <property type="entry name" value="TAPETUM-SPECIFIC METHYLTRANSFERASE 1"/>
    <property type="match status" value="1"/>
</dbReference>
<keyword evidence="7" id="KW-0812">Transmembrane</keyword>
<comment type="function">
    <text evidence="1">Methylates caffeoyl-CoA to feruloyl-CoA and 5-hydroxyferuloyl-CoA to sinapoyl-CoA. Plays a role in the synthesis of feruloylated polysaccharides. Involved in the reinforcement of the plant cell wall. Also involved in the responding to wounding or pathogen challenge by the increased formation of cell wall-bound ferulic acid polymers.</text>
</comment>
<sequence>YIFEKSFPREHEQLKELREATAKQYPMWLIIISFLTLFFKIALTSAFELSIQINLLCMSFMNVPSSPGYSLLTTALALPVDGKIIAIDPNKDAYQIGLPFIQKAEMEHKINFIESEASPILNDLIIN</sequence>
<comment type="similarity">
    <text evidence="6">Belongs to the class I-like SAM-binding methyltransferase superfamily. Cation-dependent O-methyltransferase family.</text>
</comment>
<evidence type="ECO:0000256" key="1">
    <source>
        <dbReference type="ARBA" id="ARBA00002334"/>
    </source>
</evidence>
<dbReference type="PANTHER" id="PTHR10509">
    <property type="entry name" value="O-METHYLTRANSFERASE-RELATED"/>
    <property type="match status" value="1"/>
</dbReference>
<dbReference type="InterPro" id="IPR029063">
    <property type="entry name" value="SAM-dependent_MTases_sf"/>
</dbReference>
<evidence type="ECO:0000256" key="4">
    <source>
        <dbReference type="ARBA" id="ARBA00022691"/>
    </source>
</evidence>
<dbReference type="PROSITE" id="PS51682">
    <property type="entry name" value="SAM_OMT_I"/>
    <property type="match status" value="1"/>
</dbReference>
<evidence type="ECO:0000313" key="9">
    <source>
        <dbReference type="Proteomes" id="UP000237347"/>
    </source>
</evidence>
<dbReference type="AlphaFoldDB" id="A0AAW0JE49"/>
<dbReference type="Proteomes" id="UP000237347">
    <property type="component" value="Unassembled WGS sequence"/>
</dbReference>
<dbReference type="GO" id="GO:0032259">
    <property type="term" value="P:methylation"/>
    <property type="evidence" value="ECO:0007669"/>
    <property type="project" value="UniProtKB-KW"/>
</dbReference>
<dbReference type="InterPro" id="IPR050362">
    <property type="entry name" value="Cation-dep_OMT"/>
</dbReference>
<reference evidence="8 9" key="1">
    <citation type="journal article" date="2018" name="Sci. Data">
        <title>The draft genome sequence of cork oak.</title>
        <authorList>
            <person name="Ramos A.M."/>
            <person name="Usie A."/>
            <person name="Barbosa P."/>
            <person name="Barros P.M."/>
            <person name="Capote T."/>
            <person name="Chaves I."/>
            <person name="Simoes F."/>
            <person name="Abreu I."/>
            <person name="Carrasquinho I."/>
            <person name="Faro C."/>
            <person name="Guimaraes J.B."/>
            <person name="Mendonca D."/>
            <person name="Nobrega F."/>
            <person name="Rodrigues L."/>
            <person name="Saibo N.J.M."/>
            <person name="Varela M.C."/>
            <person name="Egas C."/>
            <person name="Matos J."/>
            <person name="Miguel C.M."/>
            <person name="Oliveira M.M."/>
            <person name="Ricardo C.P."/>
            <person name="Goncalves S."/>
        </authorList>
    </citation>
    <scope>NUCLEOTIDE SEQUENCE [LARGE SCALE GENOMIC DNA]</scope>
    <source>
        <strain evidence="9">cv. HL8</strain>
    </source>
</reference>
<keyword evidence="7" id="KW-1133">Transmembrane helix</keyword>
<accession>A0AAW0JE49</accession>
<protein>
    <submittedName>
        <fullName evidence="8">Flavonoid 3</fullName>
    </submittedName>
</protein>
<dbReference type="GO" id="GO:0046872">
    <property type="term" value="F:metal ion binding"/>
    <property type="evidence" value="ECO:0007669"/>
    <property type="project" value="UniProtKB-KW"/>
</dbReference>
<comment type="caution">
    <text evidence="8">The sequence shown here is derived from an EMBL/GenBank/DDBJ whole genome shotgun (WGS) entry which is preliminary data.</text>
</comment>
<name>A0AAW0JE49_QUESU</name>
<evidence type="ECO:0000256" key="6">
    <source>
        <dbReference type="ARBA" id="ARBA00023453"/>
    </source>
</evidence>
<proteinExistence type="inferred from homology"/>
<dbReference type="GO" id="GO:0008171">
    <property type="term" value="F:O-methyltransferase activity"/>
    <property type="evidence" value="ECO:0007669"/>
    <property type="project" value="InterPro"/>
</dbReference>
<organism evidence="8 9">
    <name type="scientific">Quercus suber</name>
    <name type="common">Cork oak</name>
    <dbReference type="NCBI Taxonomy" id="58331"/>
    <lineage>
        <taxon>Eukaryota</taxon>
        <taxon>Viridiplantae</taxon>
        <taxon>Streptophyta</taxon>
        <taxon>Embryophyta</taxon>
        <taxon>Tracheophyta</taxon>
        <taxon>Spermatophyta</taxon>
        <taxon>Magnoliopsida</taxon>
        <taxon>eudicotyledons</taxon>
        <taxon>Gunneridae</taxon>
        <taxon>Pentapetalae</taxon>
        <taxon>rosids</taxon>
        <taxon>fabids</taxon>
        <taxon>Fagales</taxon>
        <taxon>Fagaceae</taxon>
        <taxon>Quercus</taxon>
    </lineage>
</organism>
<feature type="transmembrane region" description="Helical" evidence="7">
    <location>
        <begin position="25"/>
        <end position="43"/>
    </location>
</feature>
<evidence type="ECO:0000313" key="8">
    <source>
        <dbReference type="EMBL" id="KAK7824803.1"/>
    </source>
</evidence>
<keyword evidence="3" id="KW-0808">Transferase</keyword>
<dbReference type="EMBL" id="PKMF04000592">
    <property type="protein sequence ID" value="KAK7824803.1"/>
    <property type="molecule type" value="Genomic_DNA"/>
</dbReference>
<dbReference type="Pfam" id="PF01596">
    <property type="entry name" value="Methyltransf_3"/>
    <property type="match status" value="1"/>
</dbReference>
<evidence type="ECO:0000256" key="3">
    <source>
        <dbReference type="ARBA" id="ARBA00022679"/>
    </source>
</evidence>
<keyword evidence="5" id="KW-0479">Metal-binding</keyword>
<keyword evidence="2" id="KW-0489">Methyltransferase</keyword>
<evidence type="ECO:0000256" key="2">
    <source>
        <dbReference type="ARBA" id="ARBA00022603"/>
    </source>
</evidence>
<keyword evidence="9" id="KW-1185">Reference proteome</keyword>
<gene>
    <name evidence="8" type="primary">FAOMT_4</name>
    <name evidence="8" type="ORF">CFP56_033996</name>
</gene>
<keyword evidence="7" id="KW-0472">Membrane</keyword>
<dbReference type="Gene3D" id="3.40.50.150">
    <property type="entry name" value="Vaccinia Virus protein VP39"/>
    <property type="match status" value="1"/>
</dbReference>
<dbReference type="InterPro" id="IPR002935">
    <property type="entry name" value="SAM_O-MeTrfase"/>
</dbReference>
<keyword evidence="4" id="KW-0949">S-adenosyl-L-methionine</keyword>
<feature type="non-terminal residue" evidence="8">
    <location>
        <position position="127"/>
    </location>
</feature>